<sequence length="216" mass="24410">MHAKGGRNEMRTMIYASLAMSLLLVSCNSATEKLTEEVKPPAETPVKETSEETTTLPDRESTMDVVVSVEGEDSTITMDLVEGRDALYSMYIDSDRYMFKTGETKDKLMPLDEMPEGYPEVNMTFLYVENQTPESVKEDMEQEYNMQFEEKLISAPVNALSLQGTSGEESDSEVVTIYMMEVDGGTLLIKENYFLEAQEGHGARFEQMLETLEVRK</sequence>
<feature type="region of interest" description="Disordered" evidence="1">
    <location>
        <begin position="35"/>
        <end position="58"/>
    </location>
</feature>
<organism evidence="3 4">
    <name type="scientific">Sporosarcina ureae</name>
    <dbReference type="NCBI Taxonomy" id="1571"/>
    <lineage>
        <taxon>Bacteria</taxon>
        <taxon>Bacillati</taxon>
        <taxon>Bacillota</taxon>
        <taxon>Bacilli</taxon>
        <taxon>Bacillales</taxon>
        <taxon>Caryophanaceae</taxon>
        <taxon>Sporosarcina</taxon>
    </lineage>
</organism>
<gene>
    <name evidence="3" type="ORF">SporoS204_02070</name>
</gene>
<name>A0ABM6JSC2_SPOUR</name>
<dbReference type="EMBL" id="CP015108">
    <property type="protein sequence ID" value="ARF13067.1"/>
    <property type="molecule type" value="Genomic_DNA"/>
</dbReference>
<feature type="signal peptide" evidence="2">
    <location>
        <begin position="1"/>
        <end position="30"/>
    </location>
</feature>
<keyword evidence="4" id="KW-1185">Reference proteome</keyword>
<dbReference type="RefSeq" id="WP_029053710.1">
    <property type="nucleotide sequence ID" value="NZ_CP015108.1"/>
</dbReference>
<keyword evidence="2" id="KW-0732">Signal</keyword>
<protein>
    <recommendedName>
        <fullName evidence="5">Lipoprotein</fullName>
    </recommendedName>
</protein>
<accession>A0ABM6JSC2</accession>
<evidence type="ECO:0000256" key="2">
    <source>
        <dbReference type="SAM" id="SignalP"/>
    </source>
</evidence>
<evidence type="ECO:0008006" key="5">
    <source>
        <dbReference type="Google" id="ProtNLM"/>
    </source>
</evidence>
<dbReference type="PROSITE" id="PS51257">
    <property type="entry name" value="PROKAR_LIPOPROTEIN"/>
    <property type="match status" value="1"/>
</dbReference>
<proteinExistence type="predicted"/>
<evidence type="ECO:0000313" key="4">
    <source>
        <dbReference type="Proteomes" id="UP000192486"/>
    </source>
</evidence>
<evidence type="ECO:0000256" key="1">
    <source>
        <dbReference type="SAM" id="MobiDB-lite"/>
    </source>
</evidence>
<evidence type="ECO:0000313" key="3">
    <source>
        <dbReference type="EMBL" id="ARF13067.1"/>
    </source>
</evidence>
<feature type="compositionally biased region" description="Basic and acidic residues" evidence="1">
    <location>
        <begin position="35"/>
        <end position="50"/>
    </location>
</feature>
<reference evidence="3 4" key="1">
    <citation type="submission" date="2016-04" db="EMBL/GenBank/DDBJ databases">
        <title>Comparative Genomics and Epigenetics of Sporosarcina ureae.</title>
        <authorList>
            <person name="Oliver A.S."/>
            <person name="Cooper K.K."/>
        </authorList>
    </citation>
    <scope>NUCLEOTIDE SEQUENCE [LARGE SCALE GENOMIC DNA]</scope>
    <source>
        <strain evidence="3 4">S204</strain>
    </source>
</reference>
<dbReference type="Proteomes" id="UP000192486">
    <property type="component" value="Chromosome"/>
</dbReference>
<feature type="chain" id="PRO_5045548637" description="Lipoprotein" evidence="2">
    <location>
        <begin position="31"/>
        <end position="216"/>
    </location>
</feature>